<evidence type="ECO:0000313" key="2">
    <source>
        <dbReference type="Proteomes" id="UP000499080"/>
    </source>
</evidence>
<comment type="caution">
    <text evidence="1">The sequence shown here is derived from an EMBL/GenBank/DDBJ whole genome shotgun (WGS) entry which is preliminary data.</text>
</comment>
<dbReference type="EMBL" id="BGPR01189364">
    <property type="protein sequence ID" value="GBM86781.1"/>
    <property type="molecule type" value="Genomic_DNA"/>
</dbReference>
<dbReference type="AlphaFoldDB" id="A0A4Y2J914"/>
<dbReference type="Proteomes" id="UP000499080">
    <property type="component" value="Unassembled WGS sequence"/>
</dbReference>
<keyword evidence="2" id="KW-1185">Reference proteome</keyword>
<protein>
    <submittedName>
        <fullName evidence="1">Uncharacterized protein</fullName>
    </submittedName>
</protein>
<proteinExistence type="predicted"/>
<evidence type="ECO:0000313" key="1">
    <source>
        <dbReference type="EMBL" id="GBM86781.1"/>
    </source>
</evidence>
<organism evidence="1 2">
    <name type="scientific">Araneus ventricosus</name>
    <name type="common">Orbweaver spider</name>
    <name type="synonym">Epeira ventricosa</name>
    <dbReference type="NCBI Taxonomy" id="182803"/>
    <lineage>
        <taxon>Eukaryota</taxon>
        <taxon>Metazoa</taxon>
        <taxon>Ecdysozoa</taxon>
        <taxon>Arthropoda</taxon>
        <taxon>Chelicerata</taxon>
        <taxon>Arachnida</taxon>
        <taxon>Araneae</taxon>
        <taxon>Araneomorphae</taxon>
        <taxon>Entelegynae</taxon>
        <taxon>Araneoidea</taxon>
        <taxon>Araneidae</taxon>
        <taxon>Araneus</taxon>
    </lineage>
</organism>
<gene>
    <name evidence="1" type="ORF">AVEN_134833_1</name>
</gene>
<sequence>MLPNRLLQQYVFHMTAITGDNTLQASQKSSNARVQQAMIVDSWFTLNNFTYKALSYSTSRFTCYRRGLGAQVLITVSFANFHRSRLYQCHLLTVLLVIFSSLKKKIP</sequence>
<accession>A0A4Y2J914</accession>
<reference evidence="1 2" key="1">
    <citation type="journal article" date="2019" name="Sci. Rep.">
        <title>Orb-weaving spider Araneus ventricosus genome elucidates the spidroin gene catalogue.</title>
        <authorList>
            <person name="Kono N."/>
            <person name="Nakamura H."/>
            <person name="Ohtoshi R."/>
            <person name="Moran D.A.P."/>
            <person name="Shinohara A."/>
            <person name="Yoshida Y."/>
            <person name="Fujiwara M."/>
            <person name="Mori M."/>
            <person name="Tomita M."/>
            <person name="Arakawa K."/>
        </authorList>
    </citation>
    <scope>NUCLEOTIDE SEQUENCE [LARGE SCALE GENOMIC DNA]</scope>
</reference>
<name>A0A4Y2J914_ARAVE</name>